<dbReference type="Gene3D" id="3.40.50.720">
    <property type="entry name" value="NAD(P)-binding Rossmann-like Domain"/>
    <property type="match status" value="1"/>
</dbReference>
<dbReference type="GO" id="GO:0008206">
    <property type="term" value="P:bile acid metabolic process"/>
    <property type="evidence" value="ECO:0007669"/>
    <property type="project" value="UniProtKB-ARBA"/>
</dbReference>
<dbReference type="InterPro" id="IPR036291">
    <property type="entry name" value="NAD(P)-bd_dom_sf"/>
</dbReference>
<protein>
    <submittedName>
        <fullName evidence="3">SDR family oxidoreductase</fullName>
    </submittedName>
</protein>
<dbReference type="Proteomes" id="UP000309676">
    <property type="component" value="Unassembled WGS sequence"/>
</dbReference>
<dbReference type="PROSITE" id="PS00061">
    <property type="entry name" value="ADH_SHORT"/>
    <property type="match status" value="1"/>
</dbReference>
<evidence type="ECO:0000256" key="1">
    <source>
        <dbReference type="ARBA" id="ARBA00006484"/>
    </source>
</evidence>
<dbReference type="FunFam" id="3.40.50.720:FF:000084">
    <property type="entry name" value="Short-chain dehydrogenase reductase"/>
    <property type="match status" value="1"/>
</dbReference>
<evidence type="ECO:0000256" key="2">
    <source>
        <dbReference type="ARBA" id="ARBA00023002"/>
    </source>
</evidence>
<dbReference type="InterPro" id="IPR020904">
    <property type="entry name" value="Sc_DH/Rdtase_CS"/>
</dbReference>
<dbReference type="RefSeq" id="WP_138195104.1">
    <property type="nucleotide sequence ID" value="NZ_VCIW01000009.1"/>
</dbReference>
<dbReference type="PRINTS" id="PR00081">
    <property type="entry name" value="GDHRDH"/>
</dbReference>
<dbReference type="SUPFAM" id="SSF51735">
    <property type="entry name" value="NAD(P)-binding Rossmann-fold domains"/>
    <property type="match status" value="1"/>
</dbReference>
<dbReference type="GO" id="GO:0016491">
    <property type="term" value="F:oxidoreductase activity"/>
    <property type="evidence" value="ECO:0007669"/>
    <property type="project" value="UniProtKB-KW"/>
</dbReference>
<accession>A0A5R9G554</accession>
<gene>
    <name evidence="3" type="ORF">FE782_15395</name>
</gene>
<comment type="similarity">
    <text evidence="1">Belongs to the short-chain dehydrogenases/reductases (SDR) family.</text>
</comment>
<sequence>MLQHKVIWITGALGMLGRSAIRMFLERGAVVIAVDRRPLEDVPDVERLAASYGEDRFAFLRADACDEGDVVSAVAEIERRYGRLDGTYHNVYANVWKPALELSLTEWEDSVRGTLTSAFLVCKHALPLMIRSGGGSIVNTSSILGQVVSPGCLAYGAAKAGLNQLTRVLAADYAASGIRANVLVPGDFRSGEALARQSDAERQAMRERAWLGRSGSADEINELAAFLLSDASSYVTGTLFTADGGFHL</sequence>
<evidence type="ECO:0000313" key="3">
    <source>
        <dbReference type="EMBL" id="TLS51492.1"/>
    </source>
</evidence>
<keyword evidence="2" id="KW-0560">Oxidoreductase</keyword>
<proteinExistence type="inferred from homology"/>
<reference evidence="3 4" key="1">
    <citation type="submission" date="2019-05" db="EMBL/GenBank/DDBJ databases">
        <authorList>
            <person name="Narsing Rao M.P."/>
            <person name="Li W.J."/>
        </authorList>
    </citation>
    <scope>NUCLEOTIDE SEQUENCE [LARGE SCALE GENOMIC DNA]</scope>
    <source>
        <strain evidence="3 4">SYSU_K30003</strain>
    </source>
</reference>
<dbReference type="PANTHER" id="PTHR24321">
    <property type="entry name" value="DEHYDROGENASES, SHORT CHAIN"/>
    <property type="match status" value="1"/>
</dbReference>
<dbReference type="CDD" id="cd05233">
    <property type="entry name" value="SDR_c"/>
    <property type="match status" value="1"/>
</dbReference>
<dbReference type="OrthoDB" id="2565295at2"/>
<comment type="caution">
    <text evidence="3">The sequence shown here is derived from an EMBL/GenBank/DDBJ whole genome shotgun (WGS) entry which is preliminary data.</text>
</comment>
<dbReference type="PRINTS" id="PR00080">
    <property type="entry name" value="SDRFAMILY"/>
</dbReference>
<dbReference type="EMBL" id="VCIW01000009">
    <property type="protein sequence ID" value="TLS51492.1"/>
    <property type="molecule type" value="Genomic_DNA"/>
</dbReference>
<evidence type="ECO:0000313" key="4">
    <source>
        <dbReference type="Proteomes" id="UP000309676"/>
    </source>
</evidence>
<dbReference type="AlphaFoldDB" id="A0A5R9G554"/>
<dbReference type="InterPro" id="IPR002347">
    <property type="entry name" value="SDR_fam"/>
</dbReference>
<name>A0A5R9G554_9BACL</name>
<organism evidence="3 4">
    <name type="scientific">Paenibacillus antri</name>
    <dbReference type="NCBI Taxonomy" id="2582848"/>
    <lineage>
        <taxon>Bacteria</taxon>
        <taxon>Bacillati</taxon>
        <taxon>Bacillota</taxon>
        <taxon>Bacilli</taxon>
        <taxon>Bacillales</taxon>
        <taxon>Paenibacillaceae</taxon>
        <taxon>Paenibacillus</taxon>
    </lineage>
</organism>
<dbReference type="PANTHER" id="PTHR24321:SF8">
    <property type="entry name" value="ESTRADIOL 17-BETA-DEHYDROGENASE 8-RELATED"/>
    <property type="match status" value="1"/>
</dbReference>
<dbReference type="Pfam" id="PF13561">
    <property type="entry name" value="adh_short_C2"/>
    <property type="match status" value="1"/>
</dbReference>
<keyword evidence="4" id="KW-1185">Reference proteome</keyword>